<accession>A0A9W7XMF9</accession>
<evidence type="ECO:0000313" key="3">
    <source>
        <dbReference type="Proteomes" id="UP001145021"/>
    </source>
</evidence>
<protein>
    <submittedName>
        <fullName evidence="2">Uncharacterized protein</fullName>
    </submittedName>
</protein>
<reference evidence="2" key="1">
    <citation type="submission" date="2022-07" db="EMBL/GenBank/DDBJ databases">
        <title>Phylogenomic reconstructions and comparative analyses of Kickxellomycotina fungi.</title>
        <authorList>
            <person name="Reynolds N.K."/>
            <person name="Stajich J.E."/>
            <person name="Barry K."/>
            <person name="Grigoriev I.V."/>
            <person name="Crous P."/>
            <person name="Smith M.E."/>
        </authorList>
    </citation>
    <scope>NUCLEOTIDE SEQUENCE</scope>
    <source>
        <strain evidence="2">NBRC 105413</strain>
    </source>
</reference>
<evidence type="ECO:0000313" key="2">
    <source>
        <dbReference type="EMBL" id="KAJ1645683.1"/>
    </source>
</evidence>
<feature type="chain" id="PRO_5040988598" evidence="1">
    <location>
        <begin position="18"/>
        <end position="124"/>
    </location>
</feature>
<dbReference type="EMBL" id="JANBOH010000093">
    <property type="protein sequence ID" value="KAJ1645683.1"/>
    <property type="molecule type" value="Genomic_DNA"/>
</dbReference>
<gene>
    <name evidence="2" type="ORF">LPJ64_002737</name>
</gene>
<dbReference type="Proteomes" id="UP001145021">
    <property type="component" value="Unassembled WGS sequence"/>
</dbReference>
<name>A0A9W7XMF9_9FUNG</name>
<organism evidence="2 3">
    <name type="scientific">Coemansia asiatica</name>
    <dbReference type="NCBI Taxonomy" id="1052880"/>
    <lineage>
        <taxon>Eukaryota</taxon>
        <taxon>Fungi</taxon>
        <taxon>Fungi incertae sedis</taxon>
        <taxon>Zoopagomycota</taxon>
        <taxon>Kickxellomycotina</taxon>
        <taxon>Kickxellomycetes</taxon>
        <taxon>Kickxellales</taxon>
        <taxon>Kickxellaceae</taxon>
        <taxon>Coemansia</taxon>
    </lineage>
</organism>
<comment type="caution">
    <text evidence="2">The sequence shown here is derived from an EMBL/GenBank/DDBJ whole genome shotgun (WGS) entry which is preliminary data.</text>
</comment>
<keyword evidence="3" id="KW-1185">Reference proteome</keyword>
<dbReference type="AlphaFoldDB" id="A0A9W7XMF9"/>
<keyword evidence="1" id="KW-0732">Signal</keyword>
<proteinExistence type="predicted"/>
<sequence length="124" mass="13683">MKLKVISIIAFASCVAAAWTAAQKIGIYSMIQKMAQSEPGSMEERITYGKMAIFFDDWLTSAQLSSPVDSSQYRSGLFSLLAHISTIKSDAAKDPAGNQNIEYLISRIRSSYGDSLYKFFGHPN</sequence>
<feature type="signal peptide" evidence="1">
    <location>
        <begin position="1"/>
        <end position="17"/>
    </location>
</feature>
<evidence type="ECO:0000256" key="1">
    <source>
        <dbReference type="SAM" id="SignalP"/>
    </source>
</evidence>